<dbReference type="Proteomes" id="UP000261360">
    <property type="component" value="Unplaced"/>
</dbReference>
<evidence type="ECO:0000256" key="2">
    <source>
        <dbReference type="ARBA" id="ARBA00022692"/>
    </source>
</evidence>
<evidence type="ECO:0000256" key="5">
    <source>
        <dbReference type="ARBA" id="ARBA00023136"/>
    </source>
</evidence>
<organism evidence="11 12">
    <name type="scientific">Seriola lalandi dorsalis</name>
    <dbReference type="NCBI Taxonomy" id="1841481"/>
    <lineage>
        <taxon>Eukaryota</taxon>
        <taxon>Metazoa</taxon>
        <taxon>Chordata</taxon>
        <taxon>Craniata</taxon>
        <taxon>Vertebrata</taxon>
        <taxon>Euteleostomi</taxon>
        <taxon>Actinopterygii</taxon>
        <taxon>Neopterygii</taxon>
        <taxon>Teleostei</taxon>
        <taxon>Neoteleostei</taxon>
        <taxon>Acanthomorphata</taxon>
        <taxon>Carangaria</taxon>
        <taxon>Carangiformes</taxon>
        <taxon>Carangidae</taxon>
        <taxon>Seriola</taxon>
    </lineage>
</organism>
<dbReference type="Gene3D" id="1.20.1070.10">
    <property type="entry name" value="Rhodopsin 7-helix transmembrane proteins"/>
    <property type="match status" value="1"/>
</dbReference>
<evidence type="ECO:0000256" key="1">
    <source>
        <dbReference type="ARBA" id="ARBA00004141"/>
    </source>
</evidence>
<dbReference type="InterPro" id="IPR017452">
    <property type="entry name" value="GPCR_Rhodpsn_7TM"/>
</dbReference>
<evidence type="ECO:0000256" key="7">
    <source>
        <dbReference type="ARBA" id="ARBA00023180"/>
    </source>
</evidence>
<evidence type="ECO:0000256" key="6">
    <source>
        <dbReference type="ARBA" id="ARBA00023170"/>
    </source>
</evidence>
<dbReference type="AlphaFoldDB" id="A0A3B4Y0D2"/>
<keyword evidence="8" id="KW-0807">Transducer</keyword>
<dbReference type="Ensembl" id="ENSSLDT00000025036.1">
    <property type="protein sequence ID" value="ENSSLDP00000024265.1"/>
    <property type="gene ID" value="ENSSLDG00000018918.1"/>
</dbReference>
<reference evidence="11" key="2">
    <citation type="submission" date="2025-09" db="UniProtKB">
        <authorList>
            <consortium name="Ensembl"/>
        </authorList>
    </citation>
    <scope>IDENTIFICATION</scope>
</reference>
<keyword evidence="7" id="KW-0325">Glycoprotein</keyword>
<evidence type="ECO:0000313" key="11">
    <source>
        <dbReference type="Ensembl" id="ENSSLDP00000024265.1"/>
    </source>
</evidence>
<keyword evidence="6" id="KW-0675">Receptor</keyword>
<dbReference type="GO" id="GO:0005886">
    <property type="term" value="C:plasma membrane"/>
    <property type="evidence" value="ECO:0007669"/>
    <property type="project" value="TreeGrafter"/>
</dbReference>
<reference evidence="11" key="1">
    <citation type="submission" date="2025-08" db="UniProtKB">
        <authorList>
            <consortium name="Ensembl"/>
        </authorList>
    </citation>
    <scope>IDENTIFICATION</scope>
</reference>
<name>A0A3B4Y0D2_SERLL</name>
<evidence type="ECO:0000256" key="8">
    <source>
        <dbReference type="ARBA" id="ARBA00023224"/>
    </source>
</evidence>
<keyword evidence="5 9" id="KW-0472">Membrane</keyword>
<dbReference type="InterPro" id="IPR000276">
    <property type="entry name" value="GPCR_Rhodpsn"/>
</dbReference>
<evidence type="ECO:0000259" key="10">
    <source>
        <dbReference type="PROSITE" id="PS50262"/>
    </source>
</evidence>
<feature type="transmembrane region" description="Helical" evidence="9">
    <location>
        <begin position="234"/>
        <end position="257"/>
    </location>
</feature>
<evidence type="ECO:0000256" key="3">
    <source>
        <dbReference type="ARBA" id="ARBA00022989"/>
    </source>
</evidence>
<evidence type="ECO:0000256" key="9">
    <source>
        <dbReference type="SAM" id="Phobius"/>
    </source>
</evidence>
<keyword evidence="2 9" id="KW-0812">Transmembrane</keyword>
<feature type="transmembrane region" description="Helical" evidence="9">
    <location>
        <begin position="195"/>
        <end position="222"/>
    </location>
</feature>
<keyword evidence="4" id="KW-0297">G-protein coupled receptor</keyword>
<feature type="transmembrane region" description="Helical" evidence="9">
    <location>
        <begin position="109"/>
        <end position="130"/>
    </location>
</feature>
<dbReference type="GO" id="GO:0004930">
    <property type="term" value="F:G protein-coupled receptor activity"/>
    <property type="evidence" value="ECO:0007669"/>
    <property type="project" value="UniProtKB-KW"/>
</dbReference>
<sequence length="312" mass="35581">MTDMLYSCHCSESFMHRSTSHLINMAVNTTNSTCYVEILQGVAYSPLFLLGFLVNAAALRAFIAKRDSWTDTHIYMFNLAIADSALILFLPFRIYDAFFCLSKTKLCTFLINIHFINMYASIMTTTAISVQRYLVIRFPLQTRTWRKKKKAALVVCLVLWGVLVTIGAVFQHENDPNSLWTCYERCKDNPLGLDIIVILVVPGFLIPLVIIVFCSSQIIYILSKVEDQSEEKKSVVGIVTANMIVFIVCYTPIHIGFLVNLPSPPLNWREKFTLAHLYLLVCEWIAATNCCFDSISYYFLLKGFYSQDSESK</sequence>
<feature type="transmembrane region" description="Helical" evidence="9">
    <location>
        <begin position="151"/>
        <end position="170"/>
    </location>
</feature>
<dbReference type="STRING" id="1841481.ENSSLDP00000024265"/>
<dbReference type="Pfam" id="PF00001">
    <property type="entry name" value="7tm_1"/>
    <property type="match status" value="1"/>
</dbReference>
<evidence type="ECO:0000313" key="12">
    <source>
        <dbReference type="Proteomes" id="UP000261360"/>
    </source>
</evidence>
<dbReference type="PANTHER" id="PTHR24232:SF101">
    <property type="entry name" value="G-PROTEIN COUPLED RECEPTOR 35-LIKE"/>
    <property type="match status" value="1"/>
</dbReference>
<proteinExistence type="predicted"/>
<feature type="transmembrane region" description="Helical" evidence="9">
    <location>
        <begin position="75"/>
        <end position="94"/>
    </location>
</feature>
<accession>A0A3B4Y0D2</accession>
<feature type="transmembrane region" description="Helical" evidence="9">
    <location>
        <begin position="277"/>
        <end position="300"/>
    </location>
</feature>
<comment type="subcellular location">
    <subcellularLocation>
        <location evidence="1">Membrane</location>
        <topology evidence="1">Multi-pass membrane protein</topology>
    </subcellularLocation>
</comment>
<feature type="domain" description="G-protein coupled receptors family 1 profile" evidence="10">
    <location>
        <begin position="54"/>
        <end position="297"/>
    </location>
</feature>
<keyword evidence="12" id="KW-1185">Reference proteome</keyword>
<evidence type="ECO:0000256" key="4">
    <source>
        <dbReference type="ARBA" id="ARBA00023040"/>
    </source>
</evidence>
<protein>
    <recommendedName>
        <fullName evidence="10">G-protein coupled receptors family 1 profile domain-containing protein</fullName>
    </recommendedName>
</protein>
<dbReference type="SUPFAM" id="SSF81321">
    <property type="entry name" value="Family A G protein-coupled receptor-like"/>
    <property type="match status" value="1"/>
</dbReference>
<feature type="transmembrane region" description="Helical" evidence="9">
    <location>
        <begin position="42"/>
        <end position="63"/>
    </location>
</feature>
<dbReference type="GO" id="GO:0007200">
    <property type="term" value="P:phospholipase C-activating G protein-coupled receptor signaling pathway"/>
    <property type="evidence" value="ECO:0007669"/>
    <property type="project" value="TreeGrafter"/>
</dbReference>
<keyword evidence="3 9" id="KW-1133">Transmembrane helix</keyword>
<dbReference type="GeneTree" id="ENSGT01040000240444"/>
<dbReference type="PANTHER" id="PTHR24232">
    <property type="entry name" value="G-PROTEIN COUPLED RECEPTOR"/>
    <property type="match status" value="1"/>
</dbReference>
<dbReference type="PROSITE" id="PS50262">
    <property type="entry name" value="G_PROTEIN_RECEP_F1_2"/>
    <property type="match status" value="1"/>
</dbReference>
<dbReference type="GO" id="GO:0035025">
    <property type="term" value="P:positive regulation of Rho protein signal transduction"/>
    <property type="evidence" value="ECO:0007669"/>
    <property type="project" value="TreeGrafter"/>
</dbReference>
<dbReference type="PRINTS" id="PR00237">
    <property type="entry name" value="GPCRRHODOPSN"/>
</dbReference>